<gene>
    <name evidence="2" type="ORF">KI387_008521</name>
</gene>
<proteinExistence type="predicted"/>
<feature type="transmembrane region" description="Helical" evidence="1">
    <location>
        <begin position="73"/>
        <end position="90"/>
    </location>
</feature>
<sequence length="178" mass="19334">MPGPGPHMMYTLGVGTAIGSLSKGRFTPHHCLVYAVNAFLGPDIGSFSEWLTSTLGIAESLGSQIMDIVHHPLYFILILGIPLSIFYSWVSKVALRKGLLSASSGVSLSTQQCFLLISAGSLSHFFLDHLFEENGHSSTFTWIMSTGWWQGRAPVNHEAVMVIGLLCTCLLAGFIYIN</sequence>
<keyword evidence="1" id="KW-0472">Membrane</keyword>
<evidence type="ECO:0000256" key="1">
    <source>
        <dbReference type="SAM" id="Phobius"/>
    </source>
</evidence>
<reference evidence="2 3" key="1">
    <citation type="journal article" date="2021" name="Nat. Plants">
        <title>The Taxus genome provides insights into paclitaxel biosynthesis.</title>
        <authorList>
            <person name="Xiong X."/>
            <person name="Gou J."/>
            <person name="Liao Q."/>
            <person name="Li Y."/>
            <person name="Zhou Q."/>
            <person name="Bi G."/>
            <person name="Li C."/>
            <person name="Du R."/>
            <person name="Wang X."/>
            <person name="Sun T."/>
            <person name="Guo L."/>
            <person name="Liang H."/>
            <person name="Lu P."/>
            <person name="Wu Y."/>
            <person name="Zhang Z."/>
            <person name="Ro D.K."/>
            <person name="Shang Y."/>
            <person name="Huang S."/>
            <person name="Yan J."/>
        </authorList>
    </citation>
    <scope>NUCLEOTIDE SEQUENCE [LARGE SCALE GENOMIC DNA]</scope>
    <source>
        <strain evidence="2">Ta-2019</strain>
    </source>
</reference>
<keyword evidence="1" id="KW-0812">Transmembrane</keyword>
<dbReference type="AlphaFoldDB" id="A0AA38CTQ5"/>
<keyword evidence="3" id="KW-1185">Reference proteome</keyword>
<dbReference type="Proteomes" id="UP000824469">
    <property type="component" value="Unassembled WGS sequence"/>
</dbReference>
<dbReference type="EMBL" id="JAHRHJ020000008">
    <property type="protein sequence ID" value="KAH9304117.1"/>
    <property type="molecule type" value="Genomic_DNA"/>
</dbReference>
<evidence type="ECO:0000313" key="3">
    <source>
        <dbReference type="Proteomes" id="UP000824469"/>
    </source>
</evidence>
<comment type="caution">
    <text evidence="2">The sequence shown here is derived from an EMBL/GenBank/DDBJ whole genome shotgun (WGS) entry which is preliminary data.</text>
</comment>
<feature type="transmembrane region" description="Helical" evidence="1">
    <location>
        <begin position="159"/>
        <end position="177"/>
    </location>
</feature>
<protein>
    <submittedName>
        <fullName evidence="2">Uncharacterized protein</fullName>
    </submittedName>
</protein>
<dbReference type="OMA" id="CIMSMNP"/>
<dbReference type="PANTHER" id="PTHR38543:SF1">
    <property type="entry name" value="OS04G0465800 PROTEIN"/>
    <property type="match status" value="1"/>
</dbReference>
<name>A0AA38CTQ5_TAXCH</name>
<keyword evidence="1" id="KW-1133">Transmembrane helix</keyword>
<organism evidence="2 3">
    <name type="scientific">Taxus chinensis</name>
    <name type="common">Chinese yew</name>
    <name type="synonym">Taxus wallichiana var. chinensis</name>
    <dbReference type="NCBI Taxonomy" id="29808"/>
    <lineage>
        <taxon>Eukaryota</taxon>
        <taxon>Viridiplantae</taxon>
        <taxon>Streptophyta</taxon>
        <taxon>Embryophyta</taxon>
        <taxon>Tracheophyta</taxon>
        <taxon>Spermatophyta</taxon>
        <taxon>Pinopsida</taxon>
        <taxon>Pinidae</taxon>
        <taxon>Conifers II</taxon>
        <taxon>Cupressales</taxon>
        <taxon>Taxaceae</taxon>
        <taxon>Taxus</taxon>
    </lineage>
</organism>
<feature type="non-terminal residue" evidence="2">
    <location>
        <position position="178"/>
    </location>
</feature>
<dbReference type="PANTHER" id="PTHR38543">
    <property type="entry name" value="OS04G0465800 PROTEIN"/>
    <property type="match status" value="1"/>
</dbReference>
<accession>A0AA38CTQ5</accession>
<evidence type="ECO:0000313" key="2">
    <source>
        <dbReference type="EMBL" id="KAH9304117.1"/>
    </source>
</evidence>